<keyword evidence="4" id="KW-0645">Protease</keyword>
<feature type="region of interest" description="Disordered" evidence="12">
    <location>
        <begin position="1"/>
        <end position="119"/>
    </location>
</feature>
<dbReference type="SUPFAM" id="SSF53474">
    <property type="entry name" value="alpha/beta-Hydrolases"/>
    <property type="match status" value="1"/>
</dbReference>
<sequence length="1199" mass="134513">MLNPTATEFQPSSSFQQQPAKFNAQSNAPNASKSNVKSKKISSENDQQPGHDRKPSKSSHKKPESRRQSSATDASQTKKSSASKSKPSSEVKVKADGTKSRAPASRTARAGKGKSLNGRAAQIAASVKTSSTSKVQTFEPADCITIMEAIEPVYLVPGEGSTLNIVNGCELYVQWIGRCFQQYEEVTLIGIDQAIADAISVINILQDSDIGGYHGRKDMPADFSEKDIPAVTIVQSNTLYKDRFAMSDTSEIALVDRGDVQKKSRDANLDVYMQLMDGRKEINSNISDDDMAEDSSWSSSSYEKQKDNGPISQNYQQYPSSNMNGNTSFQGKNASQENLLDTNGRKSTSELLGGARSYNDYDDDDEQDRSAGWLNNNLETGRYGKEMHKPIKWTCAGFFVIIIVAWLAWAFVLLILPQRGEEFTVTGNHYDFDDIFNSSFRPARPGLVWVQNSQKDGVFTYIQPNSGDIILENVEDQVKSTFVKAEELKINNQSLVVNDYQISADTEKLMIWTNRTKQWRHSSFSNIYIFDLVERTLIPLNDVSDIEKEPKISYAVWSPQGHNIAYVMDNDLYYTDLKDHNRITYDGAAAIFNGVPDWVYEEEVFGANFATWWSPDATHIAYLRFNETEVPEFKLPLYAKSNESYPEEIVIKYPKAGYPNPTVSLHIYSIANNASVMVNNNATSVGVAAADDDNEPVDFADNDRLITQVVWTTTTHEHLAYKQTNRVQDHEKTIIVTLPSNGKTADMTSKVSNEYKPNDGGWVEVDQNIKFLAPQDKDDTSNYVDVADDGNGFMHLAMYSVDEDTKPTWLTSGEWEVIAGTVVVDSTKRLIHYISTEVSPLERHLYMLNISNINEISKTCITCFDNEEHGYFSASFSPKAGYYVLYYDGPNVPTTVVRRIGDNHVVKVLEENTALIELLKNYEIPKSRMVTIKSGGIDVNAIEILPPDFDPSQKYPVLFRVYGGPGSQMASYRFQLDWHTFVASKLRYIVVMVDGRGTGYKGRKFRVGVRGHLGELETIDQVNAGRHWASLDYVDPTRLAIWGWSYGGFMTSKVVEANDGVFSVGMAVAPVTDWRFYDSVYTERYMLTPQLNADGYAKSAVSNMTGFNNTQYLLVHGTGDDNVHFQNAAALIDRLTLASVHNYRVQFFTDSDHAINTHNANHEIYYLLTTYLWEGFGGEEYDHVRRETHGQITGPISHH</sequence>
<accession>A0A8H7PI57</accession>
<dbReference type="InterPro" id="IPR002469">
    <property type="entry name" value="Peptidase_S9B_N"/>
</dbReference>
<dbReference type="SUPFAM" id="SSF82171">
    <property type="entry name" value="DPP6 N-terminal domain-like"/>
    <property type="match status" value="1"/>
</dbReference>
<dbReference type="GO" id="GO:0008239">
    <property type="term" value="F:dipeptidyl-peptidase activity"/>
    <property type="evidence" value="ECO:0007669"/>
    <property type="project" value="TreeGrafter"/>
</dbReference>
<dbReference type="GO" id="GO:0004252">
    <property type="term" value="F:serine-type endopeptidase activity"/>
    <property type="evidence" value="ECO:0007669"/>
    <property type="project" value="InterPro"/>
</dbReference>
<feature type="compositionally biased region" description="Polar residues" evidence="12">
    <location>
        <begin position="310"/>
        <end position="342"/>
    </location>
</feature>
<keyword evidence="9 13" id="KW-1133">Transmembrane helix</keyword>
<evidence type="ECO:0000256" key="11">
    <source>
        <dbReference type="ARBA" id="ARBA00023180"/>
    </source>
</evidence>
<keyword evidence="8" id="KW-0735">Signal-anchor</keyword>
<name>A0A8H7PI57_MORIS</name>
<dbReference type="Pfam" id="PF00326">
    <property type="entry name" value="Peptidase_S9"/>
    <property type="match status" value="1"/>
</dbReference>
<feature type="compositionally biased region" description="Low complexity" evidence="12">
    <location>
        <begin position="26"/>
        <end position="35"/>
    </location>
</feature>
<evidence type="ECO:0000313" key="17">
    <source>
        <dbReference type="Proteomes" id="UP000654370"/>
    </source>
</evidence>
<evidence type="ECO:0000259" key="15">
    <source>
        <dbReference type="Pfam" id="PF00930"/>
    </source>
</evidence>
<feature type="transmembrane region" description="Helical" evidence="13">
    <location>
        <begin position="393"/>
        <end position="416"/>
    </location>
</feature>
<dbReference type="AlphaFoldDB" id="A0A8H7PI57"/>
<feature type="compositionally biased region" description="Basic and acidic residues" evidence="12">
    <location>
        <begin position="49"/>
        <end position="67"/>
    </location>
</feature>
<dbReference type="PANTHER" id="PTHR11731">
    <property type="entry name" value="PROTEASE FAMILY S9B,C DIPEPTIDYL-PEPTIDASE IV-RELATED"/>
    <property type="match status" value="1"/>
</dbReference>
<evidence type="ECO:0000256" key="7">
    <source>
        <dbReference type="ARBA" id="ARBA00022825"/>
    </source>
</evidence>
<dbReference type="PANTHER" id="PTHR11731:SF200">
    <property type="entry name" value="DIPEPTIDYL PEPTIDASE 10, ISOFORM B"/>
    <property type="match status" value="1"/>
</dbReference>
<keyword evidence="6" id="KW-0378">Hydrolase</keyword>
<evidence type="ECO:0000256" key="1">
    <source>
        <dbReference type="ARBA" id="ARBA00004576"/>
    </source>
</evidence>
<feature type="domain" description="Dipeptidylpeptidase IV N-terminal" evidence="15">
    <location>
        <begin position="503"/>
        <end position="894"/>
    </location>
</feature>
<keyword evidence="17" id="KW-1185">Reference proteome</keyword>
<proteinExistence type="inferred from homology"/>
<evidence type="ECO:0000256" key="5">
    <source>
        <dbReference type="ARBA" id="ARBA00022692"/>
    </source>
</evidence>
<evidence type="ECO:0008006" key="18">
    <source>
        <dbReference type="Google" id="ProtNLM"/>
    </source>
</evidence>
<evidence type="ECO:0000256" key="3">
    <source>
        <dbReference type="ARBA" id="ARBA00022438"/>
    </source>
</evidence>
<dbReference type="GO" id="GO:0005886">
    <property type="term" value="C:plasma membrane"/>
    <property type="evidence" value="ECO:0007669"/>
    <property type="project" value="TreeGrafter"/>
</dbReference>
<evidence type="ECO:0000259" key="14">
    <source>
        <dbReference type="Pfam" id="PF00326"/>
    </source>
</evidence>
<feature type="compositionally biased region" description="Low complexity" evidence="12">
    <location>
        <begin position="69"/>
        <end position="86"/>
    </location>
</feature>
<evidence type="ECO:0000256" key="8">
    <source>
        <dbReference type="ARBA" id="ARBA00022968"/>
    </source>
</evidence>
<feature type="domain" description="Peptidase S9 prolyl oligopeptidase catalytic" evidence="14">
    <location>
        <begin position="975"/>
        <end position="1177"/>
    </location>
</feature>
<dbReference type="EMBL" id="JAEPQZ010000013">
    <property type="protein sequence ID" value="KAG2174283.1"/>
    <property type="molecule type" value="Genomic_DNA"/>
</dbReference>
<dbReference type="InterPro" id="IPR001375">
    <property type="entry name" value="Peptidase_S9_cat"/>
</dbReference>
<evidence type="ECO:0000313" key="16">
    <source>
        <dbReference type="EMBL" id="KAG2174283.1"/>
    </source>
</evidence>
<feature type="compositionally biased region" description="Low complexity" evidence="12">
    <location>
        <begin position="9"/>
        <end position="19"/>
    </location>
</feature>
<reference evidence="16" key="1">
    <citation type="submission" date="2020-12" db="EMBL/GenBank/DDBJ databases">
        <title>Metabolic potential, ecology and presence of endohyphal bacteria is reflected in genomic diversity of Mucoromycotina.</title>
        <authorList>
            <person name="Muszewska A."/>
            <person name="Okrasinska A."/>
            <person name="Steczkiewicz K."/>
            <person name="Drgas O."/>
            <person name="Orlowska M."/>
            <person name="Perlinska-Lenart U."/>
            <person name="Aleksandrzak-Piekarczyk T."/>
            <person name="Szatraj K."/>
            <person name="Zielenkiewicz U."/>
            <person name="Pilsyk S."/>
            <person name="Malc E."/>
            <person name="Mieczkowski P."/>
            <person name="Kruszewska J.S."/>
            <person name="Biernat P."/>
            <person name="Pawlowska J."/>
        </authorList>
    </citation>
    <scope>NUCLEOTIDE SEQUENCE</scope>
    <source>
        <strain evidence="16">WA0000067209</strain>
    </source>
</reference>
<dbReference type="Pfam" id="PF00930">
    <property type="entry name" value="DPPIV_N"/>
    <property type="match status" value="1"/>
</dbReference>
<dbReference type="InterPro" id="IPR029058">
    <property type="entry name" value="AB_hydrolase_fold"/>
</dbReference>
<keyword evidence="5 13" id="KW-0812">Transmembrane</keyword>
<feature type="compositionally biased region" description="Basic and acidic residues" evidence="12">
    <location>
        <begin position="87"/>
        <end position="99"/>
    </location>
</feature>
<evidence type="ECO:0000256" key="12">
    <source>
        <dbReference type="SAM" id="MobiDB-lite"/>
    </source>
</evidence>
<dbReference type="InterPro" id="IPR050278">
    <property type="entry name" value="Serine_Prot_S9B/DPPIV"/>
</dbReference>
<evidence type="ECO:0000256" key="4">
    <source>
        <dbReference type="ARBA" id="ARBA00022670"/>
    </source>
</evidence>
<keyword evidence="3" id="KW-0031">Aminopeptidase</keyword>
<dbReference type="GO" id="GO:0005774">
    <property type="term" value="C:vacuolar membrane"/>
    <property type="evidence" value="ECO:0007669"/>
    <property type="project" value="UniProtKB-SubCell"/>
</dbReference>
<organism evidence="16 17">
    <name type="scientific">Mortierella isabellina</name>
    <name type="common">Filamentous fungus</name>
    <name type="synonym">Umbelopsis isabellina</name>
    <dbReference type="NCBI Taxonomy" id="91625"/>
    <lineage>
        <taxon>Eukaryota</taxon>
        <taxon>Fungi</taxon>
        <taxon>Fungi incertae sedis</taxon>
        <taxon>Mucoromycota</taxon>
        <taxon>Mucoromycotina</taxon>
        <taxon>Umbelopsidomycetes</taxon>
        <taxon>Umbelopsidales</taxon>
        <taxon>Umbelopsidaceae</taxon>
        <taxon>Umbelopsis</taxon>
    </lineage>
</organism>
<keyword evidence="10 13" id="KW-0472">Membrane</keyword>
<evidence type="ECO:0000256" key="9">
    <source>
        <dbReference type="ARBA" id="ARBA00022989"/>
    </source>
</evidence>
<dbReference type="FunFam" id="3.40.50.1820:FF:000003">
    <property type="entry name" value="Dipeptidyl peptidase 4"/>
    <property type="match status" value="1"/>
</dbReference>
<feature type="region of interest" description="Disordered" evidence="12">
    <location>
        <begin position="283"/>
        <end position="374"/>
    </location>
</feature>
<dbReference type="Gene3D" id="3.40.50.1820">
    <property type="entry name" value="alpha/beta hydrolase"/>
    <property type="match status" value="1"/>
</dbReference>
<comment type="similarity">
    <text evidence="2">Belongs to the peptidase S9B family.</text>
</comment>
<dbReference type="PROSITE" id="PS00708">
    <property type="entry name" value="PRO_ENDOPEP_SER"/>
    <property type="match status" value="1"/>
</dbReference>
<dbReference type="Gene3D" id="2.140.10.30">
    <property type="entry name" value="Dipeptidylpeptidase IV, N-terminal domain"/>
    <property type="match status" value="1"/>
</dbReference>
<evidence type="ECO:0000256" key="10">
    <source>
        <dbReference type="ARBA" id="ARBA00023136"/>
    </source>
</evidence>
<dbReference type="InterPro" id="IPR002471">
    <property type="entry name" value="Pept_S9_AS"/>
</dbReference>
<evidence type="ECO:0000256" key="2">
    <source>
        <dbReference type="ARBA" id="ARBA00006150"/>
    </source>
</evidence>
<dbReference type="OrthoDB" id="16520at2759"/>
<dbReference type="GO" id="GO:0004177">
    <property type="term" value="F:aminopeptidase activity"/>
    <property type="evidence" value="ECO:0007669"/>
    <property type="project" value="UniProtKB-KW"/>
</dbReference>
<comment type="subcellular location">
    <subcellularLocation>
        <location evidence="1">Vacuole membrane</location>
        <topology evidence="1">Single-pass type II membrane protein</topology>
    </subcellularLocation>
</comment>
<evidence type="ECO:0000256" key="6">
    <source>
        <dbReference type="ARBA" id="ARBA00022801"/>
    </source>
</evidence>
<protein>
    <recommendedName>
        <fullName evidence="18">Dipeptidyl aminopeptidase</fullName>
    </recommendedName>
</protein>
<gene>
    <name evidence="16" type="ORF">INT43_004306</name>
</gene>
<dbReference type="GO" id="GO:0006508">
    <property type="term" value="P:proteolysis"/>
    <property type="evidence" value="ECO:0007669"/>
    <property type="project" value="UniProtKB-KW"/>
</dbReference>
<keyword evidence="7" id="KW-0720">Serine protease</keyword>
<comment type="caution">
    <text evidence="16">The sequence shown here is derived from an EMBL/GenBank/DDBJ whole genome shotgun (WGS) entry which is preliminary data.</text>
</comment>
<dbReference type="Proteomes" id="UP000654370">
    <property type="component" value="Unassembled WGS sequence"/>
</dbReference>
<keyword evidence="11" id="KW-0325">Glycoprotein</keyword>
<evidence type="ECO:0000256" key="13">
    <source>
        <dbReference type="SAM" id="Phobius"/>
    </source>
</evidence>